<reference evidence="6 7" key="1">
    <citation type="submission" date="2019-05" db="EMBL/GenBank/DDBJ databases">
        <title>Genome sequences of Thalassotalea litorea 1K03283.</title>
        <authorList>
            <person name="Zhang D."/>
        </authorList>
    </citation>
    <scope>NUCLEOTIDE SEQUENCE [LARGE SCALE GENOMIC DNA]</scope>
    <source>
        <strain evidence="6 7">MCCC 1K03283</strain>
    </source>
</reference>
<comment type="similarity">
    <text evidence="1 4">Belongs to the HscB family.</text>
</comment>
<dbReference type="PANTHER" id="PTHR14021">
    <property type="entry name" value="IRON-SULFUR CLUSTER CO-CHAPERONE PROTEIN HSCB"/>
    <property type="match status" value="1"/>
</dbReference>
<protein>
    <recommendedName>
        <fullName evidence="4">Co-chaperone protein HscB homolog</fullName>
    </recommendedName>
</protein>
<keyword evidence="7" id="KW-1185">Reference proteome</keyword>
<evidence type="ECO:0000256" key="1">
    <source>
        <dbReference type="ARBA" id="ARBA00010476"/>
    </source>
</evidence>
<comment type="caution">
    <text evidence="6">The sequence shown here is derived from an EMBL/GenBank/DDBJ whole genome shotgun (WGS) entry which is preliminary data.</text>
</comment>
<dbReference type="PANTHER" id="PTHR14021:SF15">
    <property type="entry name" value="IRON-SULFUR CLUSTER CO-CHAPERONE PROTEIN HSCB"/>
    <property type="match status" value="1"/>
</dbReference>
<dbReference type="InterPro" id="IPR036386">
    <property type="entry name" value="HscB_C_sf"/>
</dbReference>
<evidence type="ECO:0000313" key="7">
    <source>
        <dbReference type="Proteomes" id="UP000307790"/>
    </source>
</evidence>
<dbReference type="InterPro" id="IPR036869">
    <property type="entry name" value="J_dom_sf"/>
</dbReference>
<dbReference type="GO" id="GO:0044571">
    <property type="term" value="P:[2Fe-2S] cluster assembly"/>
    <property type="evidence" value="ECO:0007669"/>
    <property type="project" value="InterPro"/>
</dbReference>
<evidence type="ECO:0000256" key="4">
    <source>
        <dbReference type="HAMAP-Rule" id="MF_00682"/>
    </source>
</evidence>
<dbReference type="SMART" id="SM00271">
    <property type="entry name" value="DnaJ"/>
    <property type="match status" value="1"/>
</dbReference>
<sequence length="175" mass="20156">MNFFELFGLEADYSIDLTSLATTYQALQKTVHPDRFAHSSSQEQMLAVQKSAQINDAYDTLKNPIKRGEYLLQHLGAELPNEQASFQDIEFLMVQMELREMLAQIKFANDIDAALMSAQESLDIQARQLWLEFEQQLAAKSDAANQQAGETLRKLKFYHKLYIELERIEDALFDD</sequence>
<dbReference type="PROSITE" id="PS50076">
    <property type="entry name" value="DNAJ_2"/>
    <property type="match status" value="1"/>
</dbReference>
<dbReference type="HAMAP" id="MF_00682">
    <property type="entry name" value="HscB"/>
    <property type="match status" value="1"/>
</dbReference>
<dbReference type="CDD" id="cd06257">
    <property type="entry name" value="DnaJ"/>
    <property type="match status" value="1"/>
</dbReference>
<dbReference type="GO" id="GO:1990230">
    <property type="term" value="C:iron-sulfur cluster transfer complex"/>
    <property type="evidence" value="ECO:0007669"/>
    <property type="project" value="TreeGrafter"/>
</dbReference>
<dbReference type="GO" id="GO:0001671">
    <property type="term" value="F:ATPase activator activity"/>
    <property type="evidence" value="ECO:0007669"/>
    <property type="project" value="InterPro"/>
</dbReference>
<dbReference type="GO" id="GO:0051259">
    <property type="term" value="P:protein complex oligomerization"/>
    <property type="evidence" value="ECO:0007669"/>
    <property type="project" value="InterPro"/>
</dbReference>
<proteinExistence type="inferred from homology"/>
<comment type="subunit">
    <text evidence="4">Interacts with HscA and stimulates its ATPase activity.</text>
</comment>
<dbReference type="InterPro" id="IPR004640">
    <property type="entry name" value="HscB"/>
</dbReference>
<dbReference type="Gene3D" id="1.10.287.110">
    <property type="entry name" value="DnaJ domain"/>
    <property type="match status" value="1"/>
</dbReference>
<evidence type="ECO:0000256" key="2">
    <source>
        <dbReference type="ARBA" id="ARBA00023186"/>
    </source>
</evidence>
<comment type="function">
    <text evidence="3 4">Co-chaperone involved in the maturation of iron-sulfur cluster-containing proteins. Seems to help targeting proteins to be folded toward HscA.</text>
</comment>
<name>A0A5R9IE53_9GAMM</name>
<feature type="domain" description="J" evidence="5">
    <location>
        <begin position="2"/>
        <end position="74"/>
    </location>
</feature>
<dbReference type="GO" id="GO:0006457">
    <property type="term" value="P:protein folding"/>
    <property type="evidence" value="ECO:0007669"/>
    <property type="project" value="UniProtKB-UniRule"/>
</dbReference>
<dbReference type="GO" id="GO:0051087">
    <property type="term" value="F:protein-folding chaperone binding"/>
    <property type="evidence" value="ECO:0007669"/>
    <property type="project" value="InterPro"/>
</dbReference>
<evidence type="ECO:0000313" key="6">
    <source>
        <dbReference type="EMBL" id="TLU61653.1"/>
    </source>
</evidence>
<dbReference type="InterPro" id="IPR009073">
    <property type="entry name" value="HscB_oligo_C"/>
</dbReference>
<dbReference type="SUPFAM" id="SSF47144">
    <property type="entry name" value="HSC20 (HSCB), C-terminal oligomerisation domain"/>
    <property type="match status" value="1"/>
</dbReference>
<dbReference type="OrthoDB" id="287587at2"/>
<dbReference type="AlphaFoldDB" id="A0A5R9IE53"/>
<accession>A0A5R9IE53</accession>
<evidence type="ECO:0000259" key="5">
    <source>
        <dbReference type="PROSITE" id="PS50076"/>
    </source>
</evidence>
<dbReference type="SUPFAM" id="SSF46565">
    <property type="entry name" value="Chaperone J-domain"/>
    <property type="match status" value="1"/>
</dbReference>
<dbReference type="Pfam" id="PF07743">
    <property type="entry name" value="HSCB_C"/>
    <property type="match status" value="1"/>
</dbReference>
<dbReference type="InterPro" id="IPR001623">
    <property type="entry name" value="DnaJ_domain"/>
</dbReference>
<keyword evidence="2 4" id="KW-0143">Chaperone</keyword>
<dbReference type="Proteomes" id="UP000307790">
    <property type="component" value="Unassembled WGS sequence"/>
</dbReference>
<organism evidence="6 7">
    <name type="scientific">Thalassotalea litorea</name>
    <dbReference type="NCBI Taxonomy" id="2020715"/>
    <lineage>
        <taxon>Bacteria</taxon>
        <taxon>Pseudomonadati</taxon>
        <taxon>Pseudomonadota</taxon>
        <taxon>Gammaproteobacteria</taxon>
        <taxon>Alteromonadales</taxon>
        <taxon>Colwelliaceae</taxon>
        <taxon>Thalassotalea</taxon>
    </lineage>
</organism>
<evidence type="ECO:0000256" key="3">
    <source>
        <dbReference type="ARBA" id="ARBA00025596"/>
    </source>
</evidence>
<dbReference type="NCBIfam" id="TIGR00714">
    <property type="entry name" value="hscB"/>
    <property type="match status" value="1"/>
</dbReference>
<dbReference type="Gene3D" id="1.20.1280.20">
    <property type="entry name" value="HscB, C-terminal domain"/>
    <property type="match status" value="1"/>
</dbReference>
<dbReference type="NCBIfam" id="NF003449">
    <property type="entry name" value="PRK05014.1"/>
    <property type="match status" value="1"/>
</dbReference>
<dbReference type="EMBL" id="VCBC01000015">
    <property type="protein sequence ID" value="TLU61653.1"/>
    <property type="molecule type" value="Genomic_DNA"/>
</dbReference>
<gene>
    <name evidence="4 6" type="primary">hscB</name>
    <name evidence="6" type="ORF">FE810_14180</name>
</gene>
<dbReference type="RefSeq" id="WP_138320803.1">
    <property type="nucleotide sequence ID" value="NZ_VCBC01000015.1"/>
</dbReference>